<dbReference type="InterPro" id="IPR029479">
    <property type="entry name" value="Nitroreductase"/>
</dbReference>
<dbReference type="AlphaFoldDB" id="A0A5S9NSC1"/>
<sequence>MSAQPLNPPASPYGADDGARIAVPPVFDAGFLGALDTLFAWRRDVRHFATRPLEEAAFADLIARAAQAPSVGLSQPWRLVRVREPGRRAAVRTTFETCNAEALALQPTERAGLYARLKLAGLDDAPEQIAVFVDPEPEAGHGLGRATMPETVAYSAVLAIHTLWLAAAARGIGLGWVSILDPASVARALDVPERWRLVGYLCIGYPAELSDTPELERAGWEHRRPTGAFLVER</sequence>
<dbReference type="InterPro" id="IPR050627">
    <property type="entry name" value="Nitroreductase/BluB"/>
</dbReference>
<keyword evidence="2" id="KW-0560">Oxidoreductase</keyword>
<dbReference type="InterPro" id="IPR012825">
    <property type="entry name" value="BluB"/>
</dbReference>
<feature type="domain" description="Nitroreductase" evidence="1">
    <location>
        <begin position="40"/>
        <end position="205"/>
    </location>
</feature>
<keyword evidence="3" id="KW-1185">Reference proteome</keyword>
<protein>
    <submittedName>
        <fullName evidence="2">5,6-dimethylbenzimidazole synthase</fullName>
        <ecNumber evidence="2">1.13.11.79</ecNumber>
    </submittedName>
</protein>
<dbReference type="InterPro" id="IPR000415">
    <property type="entry name" value="Nitroreductase-like"/>
</dbReference>
<reference evidence="2 3" key="1">
    <citation type="submission" date="2019-12" db="EMBL/GenBank/DDBJ databases">
        <authorList>
            <person name="Reyes-Prieto M."/>
        </authorList>
    </citation>
    <scope>NUCLEOTIDE SEQUENCE [LARGE SCALE GENOMIC DNA]</scope>
    <source>
        <strain evidence="2">HF14-78462</strain>
    </source>
</reference>
<evidence type="ECO:0000313" key="3">
    <source>
        <dbReference type="Proteomes" id="UP000433050"/>
    </source>
</evidence>
<dbReference type="EC" id="1.13.11.79" evidence="2"/>
<organism evidence="2 3">
    <name type="scientific">Starkeya nomas</name>
    <dbReference type="NCBI Taxonomy" id="2666134"/>
    <lineage>
        <taxon>Bacteria</taxon>
        <taxon>Pseudomonadati</taxon>
        <taxon>Pseudomonadota</taxon>
        <taxon>Alphaproteobacteria</taxon>
        <taxon>Hyphomicrobiales</taxon>
        <taxon>Xanthobacteraceae</taxon>
        <taxon>Starkeya</taxon>
    </lineage>
</organism>
<accession>A0A5S9NSC1</accession>
<dbReference type="RefSeq" id="WP_159598485.1">
    <property type="nucleotide sequence ID" value="NZ_CACSAS010000001.1"/>
</dbReference>
<dbReference type="PANTHER" id="PTHR23026:SF123">
    <property type="entry name" value="NAD(P)H NITROREDUCTASE RV3131-RELATED"/>
    <property type="match status" value="1"/>
</dbReference>
<proteinExistence type="predicted"/>
<gene>
    <name evidence="2" type="ORF">STARVERO_01629</name>
</gene>
<dbReference type="Gene3D" id="3.40.109.10">
    <property type="entry name" value="NADH Oxidase"/>
    <property type="match status" value="1"/>
</dbReference>
<name>A0A5S9NSC1_9HYPH</name>
<evidence type="ECO:0000313" key="2">
    <source>
        <dbReference type="EMBL" id="CAA0093436.1"/>
    </source>
</evidence>
<dbReference type="SUPFAM" id="SSF55469">
    <property type="entry name" value="FMN-dependent nitroreductase-like"/>
    <property type="match status" value="1"/>
</dbReference>
<evidence type="ECO:0000259" key="1">
    <source>
        <dbReference type="Pfam" id="PF00881"/>
    </source>
</evidence>
<dbReference type="GO" id="GO:0102919">
    <property type="term" value="F:5,6-dimethylbenzimidazole synthase activity"/>
    <property type="evidence" value="ECO:0007669"/>
    <property type="project" value="UniProtKB-EC"/>
</dbReference>
<dbReference type="PANTHER" id="PTHR23026">
    <property type="entry name" value="NADPH NITROREDUCTASE"/>
    <property type="match status" value="1"/>
</dbReference>
<dbReference type="NCBIfam" id="TIGR02476">
    <property type="entry name" value="BluB"/>
    <property type="match status" value="1"/>
</dbReference>
<dbReference type="Proteomes" id="UP000433050">
    <property type="component" value="Unassembled WGS sequence"/>
</dbReference>
<dbReference type="Pfam" id="PF00881">
    <property type="entry name" value="Nitroreductase"/>
    <property type="match status" value="1"/>
</dbReference>
<dbReference type="EMBL" id="CACSAS010000001">
    <property type="protein sequence ID" value="CAA0093436.1"/>
    <property type="molecule type" value="Genomic_DNA"/>
</dbReference>